<gene>
    <name evidence="2" type="ORF">Thiowin_02262</name>
</gene>
<feature type="transmembrane region" description="Helical" evidence="1">
    <location>
        <begin position="16"/>
        <end position="38"/>
    </location>
</feature>
<dbReference type="Proteomes" id="UP001432180">
    <property type="component" value="Chromosome"/>
</dbReference>
<keyword evidence="1" id="KW-0472">Membrane</keyword>
<evidence type="ECO:0000256" key="1">
    <source>
        <dbReference type="SAM" id="Phobius"/>
    </source>
</evidence>
<evidence type="ECO:0000313" key="2">
    <source>
        <dbReference type="EMBL" id="WPL17266.1"/>
    </source>
</evidence>
<accession>A0ABZ0SAF5</accession>
<keyword evidence="1" id="KW-0812">Transmembrane</keyword>
<keyword evidence="1" id="KW-1133">Transmembrane helix</keyword>
<reference evidence="2 3" key="1">
    <citation type="journal article" date="2023" name="Microorganisms">
        <title>Thiorhodovibrio frisius and Trv. litoralis spp. nov., Two Novel Members from a Clade of Fastidious Purple Sulfur Bacteria That Exhibit Unique Red-Shifted Light-Harvesting Capabilities.</title>
        <authorList>
            <person name="Methner A."/>
            <person name="Kuzyk S.B."/>
            <person name="Petersen J."/>
            <person name="Bauer S."/>
            <person name="Brinkmann H."/>
            <person name="Sichau K."/>
            <person name="Wanner G."/>
            <person name="Wolf J."/>
            <person name="Neumann-Schaal M."/>
            <person name="Henke P."/>
            <person name="Tank M."/>
            <person name="Sproer C."/>
            <person name="Bunk B."/>
            <person name="Overmann J."/>
        </authorList>
    </citation>
    <scope>NUCLEOTIDE SEQUENCE [LARGE SCALE GENOMIC DNA]</scope>
    <source>
        <strain evidence="2 3">DSM 6702</strain>
    </source>
</reference>
<keyword evidence="3" id="KW-1185">Reference proteome</keyword>
<feature type="transmembrane region" description="Helical" evidence="1">
    <location>
        <begin position="44"/>
        <end position="72"/>
    </location>
</feature>
<protein>
    <submittedName>
        <fullName evidence="2">Uncharacterized protein</fullName>
    </submittedName>
</protein>
<proteinExistence type="predicted"/>
<dbReference type="RefSeq" id="WP_328987782.1">
    <property type="nucleotide sequence ID" value="NZ_CP121472.1"/>
</dbReference>
<dbReference type="EMBL" id="CP121472">
    <property type="protein sequence ID" value="WPL17266.1"/>
    <property type="molecule type" value="Genomic_DNA"/>
</dbReference>
<sequence length="85" mass="9109">MSHRLLILGCETMRDGVVVAGIFFAAALALFMAARFVVPADVAHLQAIVLLLALILIMLAPVVLISTFLLSVLPGAREKLGRCEH</sequence>
<evidence type="ECO:0000313" key="3">
    <source>
        <dbReference type="Proteomes" id="UP001432180"/>
    </source>
</evidence>
<organism evidence="2 3">
    <name type="scientific">Thiorhodovibrio winogradskyi</name>
    <dbReference type="NCBI Taxonomy" id="77007"/>
    <lineage>
        <taxon>Bacteria</taxon>
        <taxon>Pseudomonadati</taxon>
        <taxon>Pseudomonadota</taxon>
        <taxon>Gammaproteobacteria</taxon>
        <taxon>Chromatiales</taxon>
        <taxon>Chromatiaceae</taxon>
        <taxon>Thiorhodovibrio</taxon>
    </lineage>
</organism>
<name>A0ABZ0SAF5_9GAMM</name>